<dbReference type="InterPro" id="IPR004143">
    <property type="entry name" value="BPL_LPL_catalytic"/>
</dbReference>
<dbReference type="PROSITE" id="PS51733">
    <property type="entry name" value="BPL_LPL_CATALYTIC"/>
    <property type="match status" value="1"/>
</dbReference>
<evidence type="ECO:0000313" key="2">
    <source>
        <dbReference type="EMBL" id="OGL42724.1"/>
    </source>
</evidence>
<evidence type="ECO:0000259" key="1">
    <source>
        <dbReference type="PROSITE" id="PS51733"/>
    </source>
</evidence>
<dbReference type="SUPFAM" id="SSF55681">
    <property type="entry name" value="Class II aaRS and biotin synthetases"/>
    <property type="match status" value="1"/>
</dbReference>
<protein>
    <recommendedName>
        <fullName evidence="1">BPL/LPL catalytic domain-containing protein</fullName>
    </recommendedName>
</protein>
<organism evidence="2 3">
    <name type="scientific">Candidatus Schekmanbacteria bacterium GWA2_38_11</name>
    <dbReference type="NCBI Taxonomy" id="1817876"/>
    <lineage>
        <taxon>Bacteria</taxon>
        <taxon>Candidatus Schekmaniibacteriota</taxon>
    </lineage>
</organism>
<dbReference type="InterPro" id="IPR045864">
    <property type="entry name" value="aa-tRNA-synth_II/BPL/LPL"/>
</dbReference>
<dbReference type="Gene3D" id="3.30.930.10">
    <property type="entry name" value="Bira Bifunctional Protein, Domain 2"/>
    <property type="match status" value="1"/>
</dbReference>
<reference evidence="2 3" key="1">
    <citation type="journal article" date="2016" name="Nat. Commun.">
        <title>Thousands of microbial genomes shed light on interconnected biogeochemical processes in an aquifer system.</title>
        <authorList>
            <person name="Anantharaman K."/>
            <person name="Brown C.T."/>
            <person name="Hug L.A."/>
            <person name="Sharon I."/>
            <person name="Castelle C.J."/>
            <person name="Probst A.J."/>
            <person name="Thomas B.C."/>
            <person name="Singh A."/>
            <person name="Wilkins M.J."/>
            <person name="Karaoz U."/>
            <person name="Brodie E.L."/>
            <person name="Williams K.H."/>
            <person name="Hubbard S.S."/>
            <person name="Banfield J.F."/>
        </authorList>
    </citation>
    <scope>NUCLEOTIDE SEQUENCE [LARGE SCALE GENOMIC DNA]</scope>
</reference>
<dbReference type="PANTHER" id="PTHR43679">
    <property type="entry name" value="OCTANOYLTRANSFERASE LIPM-RELATED"/>
    <property type="match status" value="1"/>
</dbReference>
<dbReference type="CDD" id="cd16443">
    <property type="entry name" value="LplA"/>
    <property type="match status" value="1"/>
</dbReference>
<feature type="domain" description="BPL/LPL catalytic" evidence="1">
    <location>
        <begin position="34"/>
        <end position="242"/>
    </location>
</feature>
<proteinExistence type="predicted"/>
<dbReference type="PANTHER" id="PTHR43679:SF2">
    <property type="entry name" value="OCTANOYL-[GCVH]:PROTEIN N-OCTANOYLTRANSFERASE"/>
    <property type="match status" value="1"/>
</dbReference>
<dbReference type="Proteomes" id="UP000178526">
    <property type="component" value="Unassembled WGS sequence"/>
</dbReference>
<dbReference type="EMBL" id="MGDB01000029">
    <property type="protein sequence ID" value="OGL42724.1"/>
    <property type="molecule type" value="Genomic_DNA"/>
</dbReference>
<comment type="caution">
    <text evidence="2">The sequence shown here is derived from an EMBL/GenBank/DDBJ whole genome shotgun (WGS) entry which is preliminary data.</text>
</comment>
<gene>
    <name evidence="2" type="ORF">A2042_05125</name>
</gene>
<dbReference type="AlphaFoldDB" id="A0A1F7RP02"/>
<sequence length="272" mass="30136">MPANTWRLIDTGFSGAYLNMAIDEVLMMSCKNGLSKYPVMRFYQWKPSGLSLGYAQKYGEGFSINNCKALGIDVVRRITGGQTVLHDGDLTYSVAVPEDYLETPKTKNLYEMVSLGLKEGLKKLGIKAHSLNPDEAKNKDKAYNCFCNISSYEILINGKKLVGSAQRRTTGALLQHGAILVKVDYEKLSKIFSQNEDGSGQGVSKIREKITSLEENLESAPDTGKIKEAIVEGFANLFGIKFTCAPLSDEELSSAERLSCEKYSSREWNEIK</sequence>
<dbReference type="InterPro" id="IPR050664">
    <property type="entry name" value="Octanoyltrans_LipM/LipL"/>
</dbReference>
<accession>A0A1F7RP02</accession>
<evidence type="ECO:0000313" key="3">
    <source>
        <dbReference type="Proteomes" id="UP000178526"/>
    </source>
</evidence>
<name>A0A1F7RP02_9BACT</name>
<dbReference type="Pfam" id="PF21948">
    <property type="entry name" value="LplA-B_cat"/>
    <property type="match status" value="1"/>
</dbReference>